<accession>A0A2U3LFT5</accession>
<reference evidence="3" key="1">
    <citation type="submission" date="2018-02" db="EMBL/GenBank/DDBJ databases">
        <authorList>
            <person name="Hausmann B."/>
        </authorList>
    </citation>
    <scope>NUCLEOTIDE SEQUENCE [LARGE SCALE GENOMIC DNA]</scope>
    <source>
        <strain evidence="3">Peat soil MAG SbF1</strain>
    </source>
</reference>
<evidence type="ECO:0000313" key="2">
    <source>
        <dbReference type="EMBL" id="SPF50700.1"/>
    </source>
</evidence>
<feature type="transmembrane region" description="Helical" evidence="1">
    <location>
        <begin position="74"/>
        <end position="95"/>
    </location>
</feature>
<evidence type="ECO:0000256" key="1">
    <source>
        <dbReference type="SAM" id="Phobius"/>
    </source>
</evidence>
<dbReference type="EMBL" id="OMOF01000430">
    <property type="protein sequence ID" value="SPF50700.1"/>
    <property type="molecule type" value="Genomic_DNA"/>
</dbReference>
<keyword evidence="1" id="KW-0812">Transmembrane</keyword>
<keyword evidence="1" id="KW-0472">Membrane</keyword>
<gene>
    <name evidence="2" type="ORF">SBF1_4860004</name>
</gene>
<name>A0A2U3LFT5_9FIRM</name>
<organism evidence="2 3">
    <name type="scientific">Candidatus Desulfosporosinus infrequens</name>
    <dbReference type="NCBI Taxonomy" id="2043169"/>
    <lineage>
        <taxon>Bacteria</taxon>
        <taxon>Bacillati</taxon>
        <taxon>Bacillota</taxon>
        <taxon>Clostridia</taxon>
        <taxon>Eubacteriales</taxon>
        <taxon>Desulfitobacteriaceae</taxon>
        <taxon>Desulfosporosinus</taxon>
    </lineage>
</organism>
<keyword evidence="1" id="KW-1133">Transmembrane helix</keyword>
<dbReference type="AlphaFoldDB" id="A0A2U3LFT5"/>
<sequence length="97" mass="11348">MAAAKIIQFPRSQSLDEEFDDQYERYYADDEDLANSINNSTRWRSSKRHPNAHDRITVGNSYKLDDNQHTQEGYIQFIFLMITVVAILVSCYLIGHF</sequence>
<protein>
    <submittedName>
        <fullName evidence="2">Uncharacterized protein</fullName>
    </submittedName>
</protein>
<dbReference type="Proteomes" id="UP000238916">
    <property type="component" value="Unassembled WGS sequence"/>
</dbReference>
<proteinExistence type="predicted"/>
<evidence type="ECO:0000313" key="3">
    <source>
        <dbReference type="Proteomes" id="UP000238916"/>
    </source>
</evidence>